<name>A0A2W4RK83_9GAMM</name>
<evidence type="ECO:0000313" key="1">
    <source>
        <dbReference type="EMBL" id="PZN84331.1"/>
    </source>
</evidence>
<gene>
    <name evidence="1" type="ORF">DM484_03060</name>
</gene>
<comment type="caution">
    <text evidence="1">The sequence shown here is derived from an EMBL/GenBank/DDBJ whole genome shotgun (WGS) entry which is preliminary data.</text>
</comment>
<dbReference type="Proteomes" id="UP000249396">
    <property type="component" value="Unassembled WGS sequence"/>
</dbReference>
<reference evidence="1 2" key="1">
    <citation type="journal article" date="2018" name="Aquat. Microb. Ecol.">
        <title>Gammaproteobacterial methanotrophs dominate.</title>
        <authorList>
            <person name="Rissanen A.J."/>
            <person name="Saarenheimo J."/>
            <person name="Tiirola M."/>
            <person name="Peura S."/>
            <person name="Aalto S.L."/>
            <person name="Karvinen A."/>
            <person name="Nykanen H."/>
        </authorList>
    </citation>
    <scope>NUCLEOTIDE SEQUENCE [LARGE SCALE GENOMIC DNA]</scope>
    <source>
        <strain evidence="1">AMbin10</strain>
    </source>
</reference>
<dbReference type="EMBL" id="QJPH01000156">
    <property type="protein sequence ID" value="PZN84331.1"/>
    <property type="molecule type" value="Genomic_DNA"/>
</dbReference>
<accession>A0A2W4RK83</accession>
<protein>
    <submittedName>
        <fullName evidence="1">Uncharacterized protein</fullName>
    </submittedName>
</protein>
<organism evidence="1 2">
    <name type="scientific">Candidatus Methylumidiphilus alinenensis</name>
    <dbReference type="NCBI Taxonomy" id="2202197"/>
    <lineage>
        <taxon>Bacteria</taxon>
        <taxon>Pseudomonadati</taxon>
        <taxon>Pseudomonadota</taxon>
        <taxon>Gammaproteobacteria</taxon>
        <taxon>Methylococcales</taxon>
        <taxon>Candidatus Methylumidiphilus</taxon>
    </lineage>
</organism>
<sequence length="551" mass="62237">MNDIIKSLIPLLPRYPEEGSDASRIGKQEIITALVGQFGVEQIQSVQTTLELVENLLTSLSLLDNGELQRGEWKFLSHPAQLLALSLLNTLADPRQKLFPSDFWHTGVGDAESQLQKQALEALENRRHAHHQDGTDASPPIRFVYVAWSIIKLGDKILCHQREASEHTKEYGLIGGRCNARDLKKVLGESVSTQALLDALQSPHSETMFQSLEHTLHRELSEEVKLLYGAGHYEAQVWRDLKPYTNCMGAAPNYALTQYFFRIYQIKLDITGYFAIRAQMRTCERLIECTLDEVAAGKTADNAKTLSIHAIYDDFGNDRVALKQALAALEPSYTNRYRFNDEKDSLIFSLEIDILRGNPGNEKPLGIDLMQEQKSLLLALAAHGKGLPLTLADSEAVTLHEFGWIEIHDGVLQAKLEQLSEHLRRASCPYIEITEPRYFRVSLPPELIFFDQVFFAYRFQKQDKYNGTFDLQRPKILTDIGTIEAGHCTIPLTNTLPDQLTKVLQGKLSVGDDVSLPKKVRESMQKHYQAMGLRCLLLRRDGRYVIAGKPL</sequence>
<dbReference type="AlphaFoldDB" id="A0A2W4RK83"/>
<evidence type="ECO:0000313" key="2">
    <source>
        <dbReference type="Proteomes" id="UP000249396"/>
    </source>
</evidence>
<proteinExistence type="predicted"/>